<evidence type="ECO:0000313" key="2">
    <source>
        <dbReference type="Proteomes" id="UP001156664"/>
    </source>
</evidence>
<organism evidence="1 2">
    <name type="scientific">Limnobacter litoralis</name>
    <dbReference type="NCBI Taxonomy" id="481366"/>
    <lineage>
        <taxon>Bacteria</taxon>
        <taxon>Pseudomonadati</taxon>
        <taxon>Pseudomonadota</taxon>
        <taxon>Betaproteobacteria</taxon>
        <taxon>Burkholderiales</taxon>
        <taxon>Burkholderiaceae</taxon>
        <taxon>Limnobacter</taxon>
    </lineage>
</organism>
<comment type="caution">
    <text evidence="1">The sequence shown here is derived from an EMBL/GenBank/DDBJ whole genome shotgun (WGS) entry which is preliminary data.</text>
</comment>
<dbReference type="Proteomes" id="UP001156664">
    <property type="component" value="Unassembled WGS sequence"/>
</dbReference>
<sequence>MAVDIKVSIDKKFDVACSAKKAFDQLVDVASTVTMFPKLDKIVDLGDSVWRWEMAKIGAAGISHQVKYTVKYSNNGSSTIDWNPAPGEGNATVSGGWVITAKGDKACTIGFRSTGEFEMPVPRLMKGIAEGIVKSEFDGQVSTFLDRIKAKLES</sequence>
<dbReference type="CDD" id="cd07819">
    <property type="entry name" value="SRPBCC_2"/>
    <property type="match status" value="1"/>
</dbReference>
<evidence type="ECO:0000313" key="1">
    <source>
        <dbReference type="EMBL" id="GLR26800.1"/>
    </source>
</evidence>
<dbReference type="RefSeq" id="WP_284281469.1">
    <property type="nucleotide sequence ID" value="NZ_BSOJ01000018.1"/>
</dbReference>
<dbReference type="InterPro" id="IPR019587">
    <property type="entry name" value="Polyketide_cyclase/dehydratase"/>
</dbReference>
<evidence type="ECO:0008006" key="3">
    <source>
        <dbReference type="Google" id="ProtNLM"/>
    </source>
</evidence>
<reference evidence="2" key="1">
    <citation type="journal article" date="2019" name="Int. J. Syst. Evol. Microbiol.">
        <title>The Global Catalogue of Microorganisms (GCM) 10K type strain sequencing project: providing services to taxonomists for standard genome sequencing and annotation.</title>
        <authorList>
            <consortium name="The Broad Institute Genomics Platform"/>
            <consortium name="The Broad Institute Genome Sequencing Center for Infectious Disease"/>
            <person name="Wu L."/>
            <person name="Ma J."/>
        </authorList>
    </citation>
    <scope>NUCLEOTIDE SEQUENCE [LARGE SCALE GENOMIC DNA]</scope>
    <source>
        <strain evidence="2">NBRC 105857</strain>
    </source>
</reference>
<proteinExistence type="predicted"/>
<gene>
    <name evidence="1" type="ORF">GCM10007875_18900</name>
</gene>
<accession>A0ABQ5YSN2</accession>
<dbReference type="SUPFAM" id="SSF55961">
    <property type="entry name" value="Bet v1-like"/>
    <property type="match status" value="1"/>
</dbReference>
<name>A0ABQ5YSN2_9BURK</name>
<keyword evidence="2" id="KW-1185">Reference proteome</keyword>
<dbReference type="InterPro" id="IPR023393">
    <property type="entry name" value="START-like_dom_sf"/>
</dbReference>
<dbReference type="Gene3D" id="3.30.530.20">
    <property type="match status" value="1"/>
</dbReference>
<dbReference type="Pfam" id="PF10604">
    <property type="entry name" value="Polyketide_cyc2"/>
    <property type="match status" value="1"/>
</dbReference>
<dbReference type="EMBL" id="BSOJ01000018">
    <property type="protein sequence ID" value="GLR26800.1"/>
    <property type="molecule type" value="Genomic_DNA"/>
</dbReference>
<protein>
    <recommendedName>
        <fullName evidence="3">SRPBCC family protein</fullName>
    </recommendedName>
</protein>